<name>A0A8H7F532_AGABI</name>
<dbReference type="EMBL" id="JABXXO010000005">
    <property type="protein sequence ID" value="KAF7777545.1"/>
    <property type="molecule type" value="Genomic_DNA"/>
</dbReference>
<protein>
    <submittedName>
        <fullName evidence="2">Uncharacterized protein</fullName>
    </submittedName>
</protein>
<evidence type="ECO:0000313" key="3">
    <source>
        <dbReference type="Proteomes" id="UP000629468"/>
    </source>
</evidence>
<organism evidence="2 3">
    <name type="scientific">Agaricus bisporus var. burnettii</name>
    <dbReference type="NCBI Taxonomy" id="192524"/>
    <lineage>
        <taxon>Eukaryota</taxon>
        <taxon>Fungi</taxon>
        <taxon>Dikarya</taxon>
        <taxon>Basidiomycota</taxon>
        <taxon>Agaricomycotina</taxon>
        <taxon>Agaricomycetes</taxon>
        <taxon>Agaricomycetidae</taxon>
        <taxon>Agaricales</taxon>
        <taxon>Agaricineae</taxon>
        <taxon>Agaricaceae</taxon>
        <taxon>Agaricus</taxon>
    </lineage>
</organism>
<accession>A0A8H7F532</accession>
<dbReference type="AlphaFoldDB" id="A0A8H7F532"/>
<feature type="region of interest" description="Disordered" evidence="1">
    <location>
        <begin position="205"/>
        <end position="225"/>
    </location>
</feature>
<gene>
    <name evidence="2" type="ORF">Agabi119p4_3617</name>
</gene>
<feature type="compositionally biased region" description="Polar residues" evidence="1">
    <location>
        <begin position="7"/>
        <end position="16"/>
    </location>
</feature>
<reference evidence="2 3" key="1">
    <citation type="journal article" name="Sci. Rep.">
        <title>Telomere-to-telomere assembled and centromere annotated genomes of the two main subspecies of the button mushroom Agaricus bisporus reveal especially polymorphic chromosome ends.</title>
        <authorList>
            <person name="Sonnenberg A.S.M."/>
            <person name="Sedaghat-Telgerd N."/>
            <person name="Lavrijssen B."/>
            <person name="Ohm R.A."/>
            <person name="Hendrickx P.M."/>
            <person name="Scholtmeijer K."/>
            <person name="Baars J.J.P."/>
            <person name="van Peer A."/>
        </authorList>
    </citation>
    <scope>NUCLEOTIDE SEQUENCE [LARGE SCALE GENOMIC DNA]</scope>
    <source>
        <strain evidence="2 3">H119_p4</strain>
    </source>
</reference>
<feature type="region of interest" description="Disordered" evidence="1">
    <location>
        <begin position="1"/>
        <end position="32"/>
    </location>
</feature>
<comment type="caution">
    <text evidence="2">The sequence shown here is derived from an EMBL/GenBank/DDBJ whole genome shotgun (WGS) entry which is preliminary data.</text>
</comment>
<sequence length="256" mass="28511">MDLDTYSPHSRCQRFSSVKRARSPDSSIFEDRPSKRIHYAALDVQRRLGDYSTGSSRQSSEDWVQQARSLSIDSPLYSAHFISEEATKVERIEDDEHMMSVSNSQSSREFDKSQLPLLQSSGYPAFPSAQQVPDMDMPCGLDGPSVPYINVNSVEDHSLQASVKQDQRFPQQTLPERDPIMGTSINAVPPTLMEHLGVQACLHSGSMSASNSDTSTQTDVPPSKLATPKKQRFMMGPRADCMKCRMGVKGHFVHLD</sequence>
<feature type="compositionally biased region" description="Polar residues" evidence="1">
    <location>
        <begin position="205"/>
        <end position="220"/>
    </location>
</feature>
<evidence type="ECO:0000256" key="1">
    <source>
        <dbReference type="SAM" id="MobiDB-lite"/>
    </source>
</evidence>
<proteinExistence type="predicted"/>
<evidence type="ECO:0000313" key="2">
    <source>
        <dbReference type="EMBL" id="KAF7777545.1"/>
    </source>
</evidence>
<dbReference type="Proteomes" id="UP000629468">
    <property type="component" value="Unassembled WGS sequence"/>
</dbReference>